<dbReference type="PANTHER" id="PTHR45969:SF55">
    <property type="entry name" value="OS07G0686300 PROTEIN"/>
    <property type="match status" value="1"/>
</dbReference>
<evidence type="ECO:0000256" key="2">
    <source>
        <dbReference type="ARBA" id="ARBA00022771"/>
    </source>
</evidence>
<organism evidence="6 7">
    <name type="scientific">Lithospermum erythrorhizon</name>
    <name type="common">Purple gromwell</name>
    <name type="synonym">Lithospermum officinale var. erythrorhizon</name>
    <dbReference type="NCBI Taxonomy" id="34254"/>
    <lineage>
        <taxon>Eukaryota</taxon>
        <taxon>Viridiplantae</taxon>
        <taxon>Streptophyta</taxon>
        <taxon>Embryophyta</taxon>
        <taxon>Tracheophyta</taxon>
        <taxon>Spermatophyta</taxon>
        <taxon>Magnoliopsida</taxon>
        <taxon>eudicotyledons</taxon>
        <taxon>Gunneridae</taxon>
        <taxon>Pentapetalae</taxon>
        <taxon>asterids</taxon>
        <taxon>lamiids</taxon>
        <taxon>Boraginales</taxon>
        <taxon>Boraginaceae</taxon>
        <taxon>Boraginoideae</taxon>
        <taxon>Lithospermeae</taxon>
        <taxon>Lithospermum</taxon>
    </lineage>
</organism>
<sequence>MHIIVIQYFLIFSSYVADMFSLLKLAWQCIILDQELILNLDKFIQAEDIPELRVTRFESKSKGSIDDDSIECAVCLCKIKDGDEIREIACDHVFHRVCLDKWLIDRARITCPLCRKYMKLQHSGVMDDQLQEKFIVFNFVRGRRSNDDDCKWWLR</sequence>
<dbReference type="Pfam" id="PF13639">
    <property type="entry name" value="zf-RING_2"/>
    <property type="match status" value="1"/>
</dbReference>
<dbReference type="EMBL" id="BAABME010014875">
    <property type="protein sequence ID" value="GAA0187584.1"/>
    <property type="molecule type" value="Genomic_DNA"/>
</dbReference>
<dbReference type="GO" id="GO:0008270">
    <property type="term" value="F:zinc ion binding"/>
    <property type="evidence" value="ECO:0007669"/>
    <property type="project" value="UniProtKB-KW"/>
</dbReference>
<accession>A0AAV3S1G9</accession>
<evidence type="ECO:0000313" key="6">
    <source>
        <dbReference type="EMBL" id="GAA0187584.1"/>
    </source>
</evidence>
<evidence type="ECO:0000259" key="5">
    <source>
        <dbReference type="PROSITE" id="PS50089"/>
    </source>
</evidence>
<feature type="domain" description="RING-type" evidence="5">
    <location>
        <begin position="72"/>
        <end position="115"/>
    </location>
</feature>
<gene>
    <name evidence="6" type="ORF">LIER_34872</name>
</gene>
<evidence type="ECO:0000313" key="7">
    <source>
        <dbReference type="Proteomes" id="UP001454036"/>
    </source>
</evidence>
<dbReference type="GO" id="GO:0061630">
    <property type="term" value="F:ubiquitin protein ligase activity"/>
    <property type="evidence" value="ECO:0007669"/>
    <property type="project" value="TreeGrafter"/>
</dbReference>
<reference evidence="6 7" key="1">
    <citation type="submission" date="2024-01" db="EMBL/GenBank/DDBJ databases">
        <title>The complete chloroplast genome sequence of Lithospermum erythrorhizon: insights into the phylogenetic relationship among Boraginaceae species and the maternal lineages of purple gromwells.</title>
        <authorList>
            <person name="Okada T."/>
            <person name="Watanabe K."/>
        </authorList>
    </citation>
    <scope>NUCLEOTIDE SEQUENCE [LARGE SCALE GENOMIC DNA]</scope>
</reference>
<keyword evidence="2 4" id="KW-0863">Zinc-finger</keyword>
<evidence type="ECO:0000256" key="3">
    <source>
        <dbReference type="ARBA" id="ARBA00022833"/>
    </source>
</evidence>
<dbReference type="SUPFAM" id="SSF57850">
    <property type="entry name" value="RING/U-box"/>
    <property type="match status" value="1"/>
</dbReference>
<dbReference type="InterPro" id="IPR001841">
    <property type="entry name" value="Znf_RING"/>
</dbReference>
<protein>
    <recommendedName>
        <fullName evidence="5">RING-type domain-containing protein</fullName>
    </recommendedName>
</protein>
<dbReference type="Gene3D" id="3.30.40.10">
    <property type="entry name" value="Zinc/RING finger domain, C3HC4 (zinc finger)"/>
    <property type="match status" value="1"/>
</dbReference>
<dbReference type="AlphaFoldDB" id="A0AAV3S1G9"/>
<keyword evidence="1" id="KW-0479">Metal-binding</keyword>
<comment type="caution">
    <text evidence="6">The sequence shown here is derived from an EMBL/GenBank/DDBJ whole genome shotgun (WGS) entry which is preliminary data.</text>
</comment>
<dbReference type="Proteomes" id="UP001454036">
    <property type="component" value="Unassembled WGS sequence"/>
</dbReference>
<proteinExistence type="predicted"/>
<keyword evidence="7" id="KW-1185">Reference proteome</keyword>
<evidence type="ECO:0000256" key="4">
    <source>
        <dbReference type="PROSITE-ProRule" id="PRU00175"/>
    </source>
</evidence>
<dbReference type="InterPro" id="IPR013083">
    <property type="entry name" value="Znf_RING/FYVE/PHD"/>
</dbReference>
<dbReference type="GO" id="GO:0016567">
    <property type="term" value="P:protein ubiquitination"/>
    <property type="evidence" value="ECO:0007669"/>
    <property type="project" value="TreeGrafter"/>
</dbReference>
<name>A0AAV3S1G9_LITER</name>
<evidence type="ECO:0000256" key="1">
    <source>
        <dbReference type="ARBA" id="ARBA00022723"/>
    </source>
</evidence>
<keyword evidence="3" id="KW-0862">Zinc</keyword>
<dbReference type="PROSITE" id="PS50089">
    <property type="entry name" value="ZF_RING_2"/>
    <property type="match status" value="1"/>
</dbReference>
<dbReference type="PANTHER" id="PTHR45969">
    <property type="entry name" value="RING ZINC FINGER PROTEIN-RELATED"/>
    <property type="match status" value="1"/>
</dbReference>
<dbReference type="SMART" id="SM00184">
    <property type="entry name" value="RING"/>
    <property type="match status" value="1"/>
</dbReference>